<reference evidence="1" key="1">
    <citation type="submission" date="2021-11" db="EMBL/GenBank/DDBJ databases">
        <title>Fusarium solani-melongenae Genome sequencing and assembly.</title>
        <authorList>
            <person name="Xie S."/>
            <person name="Huang L."/>
            <person name="Zhang X."/>
        </authorList>
    </citation>
    <scope>NUCLEOTIDE SEQUENCE</scope>
    <source>
        <strain evidence="1">CRI 24-3</strain>
    </source>
</reference>
<evidence type="ECO:0000313" key="1">
    <source>
        <dbReference type="EMBL" id="UPL04131.1"/>
    </source>
</evidence>
<evidence type="ECO:0000313" key="2">
    <source>
        <dbReference type="Proteomes" id="UP000830768"/>
    </source>
</evidence>
<dbReference type="EMBL" id="CP090041">
    <property type="protein sequence ID" value="UPL04131.1"/>
    <property type="molecule type" value="Genomic_DNA"/>
</dbReference>
<sequence length="425" mass="46466">MFLVPTQQPHTFVDHRASLHSSPSTNNHHHSKLGSEVTVDALLSSPISMERSAPEYSQSGLPSPYPSNFGDTNSEGSTADHASAAQYPVKQEANYSTSGTPTSEYGVYPQSARSGSFPDHIQRSYHPASTPSSGGGMAQQQNSPSMPQQDGRNHQAHPVKSDNDVPIDPSIAAPSPTYASYGQQSPYAPAPDMTHSYSHPSSGMYAQPRPDWTGYGHHGGAPLTPGHPVYAQNPASAPPPARPNQVYSFVPIPGAQQHKRPRRRYEEIERMYKCGWNGCEKAYGTLNHLNAHVTMQSHGQKRTPEEFKEIRKEWKQRKKEEEAARKAEEERQRVAAAAQVQNGGPDPQGPDGTPTSNYPGSRPVQLPPIGYQPAQYPPPPTASVPQQPLPDYNNHMYSNYQPHSPYAQPSQGISYQCTSHRLAAA</sequence>
<proteinExistence type="predicted"/>
<dbReference type="Proteomes" id="UP000830768">
    <property type="component" value="Chromosome 13"/>
</dbReference>
<gene>
    <name evidence="1" type="ORF">LCI18_015065</name>
</gene>
<name>A0ACD3ZSC2_FUSSC</name>
<accession>A0ACD3ZSC2</accession>
<keyword evidence="2" id="KW-1185">Reference proteome</keyword>
<protein>
    <submittedName>
        <fullName evidence="1">Uncharacterized protein</fullName>
    </submittedName>
</protein>
<organism evidence="1 2">
    <name type="scientific">Fusarium solani subsp. cucurbitae</name>
    <name type="common">Neocosmosporum cucurbitae</name>
    <dbReference type="NCBI Taxonomy" id="2747967"/>
    <lineage>
        <taxon>Eukaryota</taxon>
        <taxon>Fungi</taxon>
        <taxon>Dikarya</taxon>
        <taxon>Ascomycota</taxon>
        <taxon>Pezizomycotina</taxon>
        <taxon>Sordariomycetes</taxon>
        <taxon>Hypocreomycetidae</taxon>
        <taxon>Hypocreales</taxon>
        <taxon>Nectriaceae</taxon>
        <taxon>Fusarium</taxon>
        <taxon>Fusarium solani species complex</taxon>
    </lineage>
</organism>